<keyword evidence="1 10" id="KW-1003">Cell membrane</keyword>
<name>B4D2N2_9BACT</name>
<dbReference type="HAMAP" id="MF_01043">
    <property type="entry name" value="PlsY"/>
    <property type="match status" value="1"/>
</dbReference>
<dbReference type="FunCoup" id="B4D2N2">
    <property type="interactions" value="233"/>
</dbReference>
<feature type="region of interest" description="Disordered" evidence="11">
    <location>
        <begin position="224"/>
        <end position="248"/>
    </location>
</feature>
<dbReference type="STRING" id="497964.CfE428DRAFT_3157"/>
<reference evidence="12 13" key="1">
    <citation type="journal article" date="2011" name="J. Bacteriol.">
        <title>Genome sequence of Chthoniobacter flavus Ellin428, an aerobic heterotrophic soil bacterium.</title>
        <authorList>
            <person name="Kant R."/>
            <person name="van Passel M.W."/>
            <person name="Palva A."/>
            <person name="Lucas S."/>
            <person name="Lapidus A."/>
            <person name="Glavina Del Rio T."/>
            <person name="Dalin E."/>
            <person name="Tice H."/>
            <person name="Bruce D."/>
            <person name="Goodwin L."/>
            <person name="Pitluck S."/>
            <person name="Larimer F.W."/>
            <person name="Land M.L."/>
            <person name="Hauser L."/>
            <person name="Sangwan P."/>
            <person name="de Vos W.M."/>
            <person name="Janssen P.H."/>
            <person name="Smidt H."/>
        </authorList>
    </citation>
    <scope>NUCLEOTIDE SEQUENCE [LARGE SCALE GENOMIC DNA]</scope>
    <source>
        <strain evidence="12 13">Ellin428</strain>
    </source>
</reference>
<dbReference type="EMBL" id="ABVL01000008">
    <property type="protein sequence ID" value="EDY19472.1"/>
    <property type="molecule type" value="Genomic_DNA"/>
</dbReference>
<evidence type="ECO:0000256" key="9">
    <source>
        <dbReference type="ARBA" id="ARBA00023264"/>
    </source>
</evidence>
<organism evidence="12 13">
    <name type="scientific">Chthoniobacter flavus Ellin428</name>
    <dbReference type="NCBI Taxonomy" id="497964"/>
    <lineage>
        <taxon>Bacteria</taxon>
        <taxon>Pseudomonadati</taxon>
        <taxon>Verrucomicrobiota</taxon>
        <taxon>Spartobacteria</taxon>
        <taxon>Chthoniobacterales</taxon>
        <taxon>Chthoniobacteraceae</taxon>
        <taxon>Chthoniobacter</taxon>
    </lineage>
</organism>
<evidence type="ECO:0000256" key="11">
    <source>
        <dbReference type="SAM" id="MobiDB-lite"/>
    </source>
</evidence>
<comment type="subcellular location">
    <subcellularLocation>
        <location evidence="10">Cell membrane</location>
        <topology evidence="10">Multi-pass membrane protein</topology>
    </subcellularLocation>
</comment>
<keyword evidence="8 10" id="KW-0594">Phospholipid biosynthesis</keyword>
<dbReference type="AlphaFoldDB" id="B4D2N2"/>
<comment type="function">
    <text evidence="10">Catalyzes the transfer of an acyl group from acyl-phosphate (acyl-PO(4)) to glycerol-3-phosphate (G3P) to form lysophosphatidic acid (LPA). This enzyme utilizes acyl-phosphate as fatty acyl donor, but not acyl-CoA or acyl-ACP.</text>
</comment>
<keyword evidence="4 10" id="KW-0812">Transmembrane</keyword>
<dbReference type="UniPathway" id="UPA00085"/>
<evidence type="ECO:0000256" key="2">
    <source>
        <dbReference type="ARBA" id="ARBA00022516"/>
    </source>
</evidence>
<feature type="transmembrane region" description="Helical" evidence="10">
    <location>
        <begin position="6"/>
        <end position="25"/>
    </location>
</feature>
<dbReference type="InParanoid" id="B4D2N2"/>
<dbReference type="GO" id="GO:0008654">
    <property type="term" value="P:phospholipid biosynthetic process"/>
    <property type="evidence" value="ECO:0007669"/>
    <property type="project" value="UniProtKB-UniRule"/>
</dbReference>
<keyword evidence="2 10" id="KW-0444">Lipid biosynthesis</keyword>
<proteinExistence type="inferred from homology"/>
<keyword evidence="9 10" id="KW-1208">Phospholipid metabolism</keyword>
<keyword evidence="13" id="KW-1185">Reference proteome</keyword>
<keyword evidence="7 10" id="KW-0472">Membrane</keyword>
<evidence type="ECO:0000256" key="7">
    <source>
        <dbReference type="ARBA" id="ARBA00023136"/>
    </source>
</evidence>
<keyword evidence="6 10" id="KW-0443">Lipid metabolism</keyword>
<dbReference type="RefSeq" id="WP_006980482.1">
    <property type="nucleotide sequence ID" value="NZ_ABVL01000008.1"/>
</dbReference>
<dbReference type="Proteomes" id="UP000005824">
    <property type="component" value="Unassembled WGS sequence"/>
</dbReference>
<comment type="pathway">
    <text evidence="10">Lipid metabolism; phospholipid metabolism.</text>
</comment>
<dbReference type="GO" id="GO:0005886">
    <property type="term" value="C:plasma membrane"/>
    <property type="evidence" value="ECO:0007669"/>
    <property type="project" value="UniProtKB-SubCell"/>
</dbReference>
<feature type="transmembrane region" description="Helical" evidence="10">
    <location>
        <begin position="186"/>
        <end position="206"/>
    </location>
</feature>
<comment type="catalytic activity">
    <reaction evidence="10">
        <text>an acyl phosphate + sn-glycerol 3-phosphate = a 1-acyl-sn-glycero-3-phosphate + phosphate</text>
        <dbReference type="Rhea" id="RHEA:34075"/>
        <dbReference type="ChEBI" id="CHEBI:43474"/>
        <dbReference type="ChEBI" id="CHEBI:57597"/>
        <dbReference type="ChEBI" id="CHEBI:57970"/>
        <dbReference type="ChEBI" id="CHEBI:59918"/>
        <dbReference type="EC" id="2.3.1.275"/>
    </reaction>
</comment>
<evidence type="ECO:0000256" key="5">
    <source>
        <dbReference type="ARBA" id="ARBA00022989"/>
    </source>
</evidence>
<comment type="caution">
    <text evidence="12">The sequence shown here is derived from an EMBL/GenBank/DDBJ whole genome shotgun (WGS) entry which is preliminary data.</text>
</comment>
<dbReference type="InterPro" id="IPR003811">
    <property type="entry name" value="G3P_acylTferase_PlsY"/>
</dbReference>
<gene>
    <name evidence="10" type="primary">plsY</name>
    <name evidence="12" type="ORF">CfE428DRAFT_3157</name>
</gene>
<dbReference type="GO" id="GO:0043772">
    <property type="term" value="F:acyl-phosphate glycerol-3-phosphate acyltransferase activity"/>
    <property type="evidence" value="ECO:0007669"/>
    <property type="project" value="UniProtKB-UniRule"/>
</dbReference>
<feature type="transmembrane region" description="Helical" evidence="10">
    <location>
        <begin position="131"/>
        <end position="152"/>
    </location>
</feature>
<evidence type="ECO:0000256" key="6">
    <source>
        <dbReference type="ARBA" id="ARBA00023098"/>
    </source>
</evidence>
<evidence type="ECO:0000256" key="1">
    <source>
        <dbReference type="ARBA" id="ARBA00022475"/>
    </source>
</evidence>
<comment type="similarity">
    <text evidence="10">Belongs to the PlsY family.</text>
</comment>
<keyword evidence="5 10" id="KW-1133">Transmembrane helix</keyword>
<dbReference type="PANTHER" id="PTHR30309:SF0">
    <property type="entry name" value="GLYCEROL-3-PHOSPHATE ACYLTRANSFERASE-RELATED"/>
    <property type="match status" value="1"/>
</dbReference>
<dbReference type="SMART" id="SM01207">
    <property type="entry name" value="G3P_acyltransf"/>
    <property type="match status" value="1"/>
</dbReference>
<accession>B4D2N2</accession>
<protein>
    <recommendedName>
        <fullName evidence="10">Glycerol-3-phosphate acyltransferase</fullName>
    </recommendedName>
    <alternativeName>
        <fullName evidence="10">Acyl-PO4 G3P acyltransferase</fullName>
    </alternativeName>
    <alternativeName>
        <fullName evidence="10">Acyl-phosphate--glycerol-3-phosphate acyltransferase</fullName>
    </alternativeName>
    <alternativeName>
        <fullName evidence="10">G3P acyltransferase</fullName>
        <shortName evidence="10">GPAT</shortName>
        <ecNumber evidence="10">2.3.1.275</ecNumber>
    </alternativeName>
    <alternativeName>
        <fullName evidence="10">Lysophosphatidic acid synthase</fullName>
        <shortName evidence="10">LPA synthase</shortName>
    </alternativeName>
</protein>
<dbReference type="Pfam" id="PF02660">
    <property type="entry name" value="G3P_acyltransf"/>
    <property type="match status" value="1"/>
</dbReference>
<evidence type="ECO:0000256" key="4">
    <source>
        <dbReference type="ARBA" id="ARBA00022692"/>
    </source>
</evidence>
<evidence type="ECO:0000256" key="8">
    <source>
        <dbReference type="ARBA" id="ARBA00023209"/>
    </source>
</evidence>
<feature type="compositionally biased region" description="Low complexity" evidence="11">
    <location>
        <begin position="233"/>
        <end position="242"/>
    </location>
</feature>
<dbReference type="eggNOG" id="COG0344">
    <property type="taxonomic scope" value="Bacteria"/>
</dbReference>
<feature type="transmembrane region" description="Helical" evidence="10">
    <location>
        <begin position="159"/>
        <end position="180"/>
    </location>
</feature>
<dbReference type="NCBIfam" id="TIGR00023">
    <property type="entry name" value="glycerol-3-phosphate 1-O-acyltransferase PlsY"/>
    <property type="match status" value="1"/>
</dbReference>
<evidence type="ECO:0000313" key="12">
    <source>
        <dbReference type="EMBL" id="EDY19472.1"/>
    </source>
</evidence>
<keyword evidence="3 10" id="KW-0808">Transferase</keyword>
<evidence type="ECO:0000313" key="13">
    <source>
        <dbReference type="Proteomes" id="UP000005824"/>
    </source>
</evidence>
<evidence type="ECO:0000256" key="3">
    <source>
        <dbReference type="ARBA" id="ARBA00022679"/>
    </source>
</evidence>
<dbReference type="EC" id="2.3.1.275" evidence="10"/>
<comment type="subunit">
    <text evidence="10">Probably interacts with PlsX.</text>
</comment>
<dbReference type="PANTHER" id="PTHR30309">
    <property type="entry name" value="INNER MEMBRANE PROTEIN YGIH"/>
    <property type="match status" value="1"/>
</dbReference>
<evidence type="ECO:0000256" key="10">
    <source>
        <dbReference type="HAMAP-Rule" id="MF_01043"/>
    </source>
</evidence>
<sequence length="248" mass="26720" precursor="true">MIWLVVALIVIVSYLLGTIPSGLIISKSQGIDIREHGSKNIGATNVWRTMGKKWGAFAFFCDTFKGWLAVYIGVKLAAHFGVTIPLPHEHTEIKHLPPDYAGIAAALGCIMGHNFPVWLRFKGGKGVATSLGVIIGMMPLVSLIIFAIWGLVLKVSRYVSLASLVAALALPITVIALMFFGPSEGWAAVHGWGNFYFGVAAALMVFKRHTANIKRLLNGTELRFGTPKPQVTAEPAAEESSPSKPPQS</sequence>